<dbReference type="EMBL" id="JAAAJA010000140">
    <property type="protein sequence ID" value="KAG0260930.1"/>
    <property type="molecule type" value="Genomic_DNA"/>
</dbReference>
<proteinExistence type="predicted"/>
<feature type="compositionally biased region" description="Low complexity" evidence="1">
    <location>
        <begin position="16"/>
        <end position="28"/>
    </location>
</feature>
<feature type="compositionally biased region" description="Low complexity" evidence="1">
    <location>
        <begin position="39"/>
        <end position="51"/>
    </location>
</feature>
<reference evidence="2" key="1">
    <citation type="journal article" date="2020" name="Fungal Divers.">
        <title>Resolving the Mortierellaceae phylogeny through synthesis of multi-gene phylogenetics and phylogenomics.</title>
        <authorList>
            <person name="Vandepol N."/>
            <person name="Liber J."/>
            <person name="Desiro A."/>
            <person name="Na H."/>
            <person name="Kennedy M."/>
            <person name="Barry K."/>
            <person name="Grigoriev I.V."/>
            <person name="Miller A.N."/>
            <person name="O'Donnell K."/>
            <person name="Stajich J.E."/>
            <person name="Bonito G."/>
        </authorList>
    </citation>
    <scope>NUCLEOTIDE SEQUENCE</scope>
    <source>
        <strain evidence="2">KOD948</strain>
    </source>
</reference>
<organism evidence="2 3">
    <name type="scientific">Mortierella polycephala</name>
    <dbReference type="NCBI Taxonomy" id="41804"/>
    <lineage>
        <taxon>Eukaryota</taxon>
        <taxon>Fungi</taxon>
        <taxon>Fungi incertae sedis</taxon>
        <taxon>Mucoromycota</taxon>
        <taxon>Mortierellomycotina</taxon>
        <taxon>Mortierellomycetes</taxon>
        <taxon>Mortierellales</taxon>
        <taxon>Mortierellaceae</taxon>
        <taxon>Mortierella</taxon>
    </lineage>
</organism>
<evidence type="ECO:0000313" key="3">
    <source>
        <dbReference type="Proteomes" id="UP000726737"/>
    </source>
</evidence>
<sequence length="459" mass="50104">MDPKEPQQLNNKSRESQGQSPSQDQSPSRKGKEPVSNAGTQQGTGSESGSGWIDSLTSSARNIATALDPRQPDLIRQHHSFGTSGSGVGSSTKASTSSATRSFQHASNALETIENNQASSNQGITSGPSIQSTGFRGPATSQGGTGASADTGAMDWDNFLSSSESTVLDDQPYKPPTMESFGFSSMTTPSESSSSHMHHQDPVSQLPGLSQQAHQDLLSQSVNLTPDNHADFLEYLKSTAHQPSSPFALPNHPQYYQQQQQQQQQGQWHSPSNASRFSNDIQHQQRLDGSDVLAFLESTSYSDYVDELESAGIEKHQQERREFVYSEDTLGPVGVNTQSLFSTLQLIQHLPSERQDIVQYLLQQGTYTDDIYSRPFGHDTMREEAASMAATQAEQDMFLRQQQQGSGGGQTDATTEEMERILKQIVDDAKTEVKAGETDGKAVNRLMKVRSHIIMGTKL</sequence>
<protein>
    <submittedName>
        <fullName evidence="2">Uncharacterized protein</fullName>
    </submittedName>
</protein>
<dbReference type="AlphaFoldDB" id="A0A9P6Q572"/>
<dbReference type="Proteomes" id="UP000726737">
    <property type="component" value="Unassembled WGS sequence"/>
</dbReference>
<dbReference type="OrthoDB" id="2419911at2759"/>
<feature type="region of interest" description="Disordered" evidence="1">
    <location>
        <begin position="1"/>
        <end position="213"/>
    </location>
</feature>
<gene>
    <name evidence="2" type="ORF">BG011_001530</name>
</gene>
<feature type="compositionally biased region" description="Low complexity" evidence="1">
    <location>
        <begin position="184"/>
        <end position="195"/>
    </location>
</feature>
<evidence type="ECO:0000256" key="1">
    <source>
        <dbReference type="SAM" id="MobiDB-lite"/>
    </source>
</evidence>
<name>A0A9P6Q572_9FUNG</name>
<feature type="compositionally biased region" description="Polar residues" evidence="1">
    <location>
        <begin position="103"/>
        <end position="142"/>
    </location>
</feature>
<keyword evidence="3" id="KW-1185">Reference proteome</keyword>
<feature type="region of interest" description="Disordered" evidence="1">
    <location>
        <begin position="243"/>
        <end position="276"/>
    </location>
</feature>
<feature type="compositionally biased region" description="Polar residues" evidence="1">
    <location>
        <begin position="159"/>
        <end position="168"/>
    </location>
</feature>
<feature type="compositionally biased region" description="Low complexity" evidence="1">
    <location>
        <begin position="254"/>
        <end position="267"/>
    </location>
</feature>
<evidence type="ECO:0000313" key="2">
    <source>
        <dbReference type="EMBL" id="KAG0260930.1"/>
    </source>
</evidence>
<comment type="caution">
    <text evidence="2">The sequence shown here is derived from an EMBL/GenBank/DDBJ whole genome shotgun (WGS) entry which is preliminary data.</text>
</comment>
<feature type="compositionally biased region" description="Low complexity" evidence="1">
    <location>
        <begin position="89"/>
        <end position="102"/>
    </location>
</feature>
<accession>A0A9P6Q572</accession>